<dbReference type="RefSeq" id="WP_085493211.1">
    <property type="nucleotide sequence ID" value="NZ_FXAZ01000001.1"/>
</dbReference>
<dbReference type="Pfam" id="PF18931">
    <property type="entry name" value="DUF5680"/>
    <property type="match status" value="1"/>
</dbReference>
<sequence>MSNKDIVHFITEAKKNAYASGGGLASKPTRPGAKDIPYQKDKWSYLDSYYGELDFMGEEVVWEQNRAIWGMNYRGDTYEEIAGFPQFLLEALMRVPDDAPYRGPKHYANGPFEYFCEWSGSVESFHGSEYVTYEGSRIYSLHFHGGKISYT</sequence>
<dbReference type="Proteomes" id="UP000193834">
    <property type="component" value="Unassembled WGS sequence"/>
</dbReference>
<evidence type="ECO:0000313" key="3">
    <source>
        <dbReference type="Proteomes" id="UP000193834"/>
    </source>
</evidence>
<organism evidence="2 3">
    <name type="scientific">Paenibacillus aquistagni</name>
    <dbReference type="NCBI Taxonomy" id="1852522"/>
    <lineage>
        <taxon>Bacteria</taxon>
        <taxon>Bacillati</taxon>
        <taxon>Bacillota</taxon>
        <taxon>Bacilli</taxon>
        <taxon>Bacillales</taxon>
        <taxon>Paenibacillaceae</taxon>
        <taxon>Paenibacillus</taxon>
    </lineage>
</organism>
<dbReference type="EMBL" id="FXAZ01000001">
    <property type="protein sequence ID" value="SMG20312.1"/>
    <property type="molecule type" value="Genomic_DNA"/>
</dbReference>
<dbReference type="OrthoDB" id="9812495at2"/>
<keyword evidence="3" id="KW-1185">Reference proteome</keyword>
<reference evidence="2 3" key="1">
    <citation type="submission" date="2017-04" db="EMBL/GenBank/DDBJ databases">
        <authorList>
            <person name="Afonso C.L."/>
            <person name="Miller P.J."/>
            <person name="Scott M.A."/>
            <person name="Spackman E."/>
            <person name="Goraichik I."/>
            <person name="Dimitrov K.M."/>
            <person name="Suarez D.L."/>
            <person name="Swayne D.E."/>
        </authorList>
    </citation>
    <scope>NUCLEOTIDE SEQUENCE [LARGE SCALE GENOMIC DNA]</scope>
    <source>
        <strain evidence="2 3">11</strain>
    </source>
</reference>
<protein>
    <recommendedName>
        <fullName evidence="1">DUF5680 domain-containing protein</fullName>
    </recommendedName>
</protein>
<feature type="domain" description="DUF5680" evidence="1">
    <location>
        <begin position="47"/>
        <end position="148"/>
    </location>
</feature>
<evidence type="ECO:0000259" key="1">
    <source>
        <dbReference type="Pfam" id="PF18931"/>
    </source>
</evidence>
<dbReference type="InterPro" id="IPR043735">
    <property type="entry name" value="DUF5680"/>
</dbReference>
<dbReference type="STRING" id="1852522.SAMN06295960_1020"/>
<accession>A0A1X7IZ72</accession>
<name>A0A1X7IZ72_9BACL</name>
<dbReference type="AlphaFoldDB" id="A0A1X7IZ72"/>
<proteinExistence type="predicted"/>
<evidence type="ECO:0000313" key="2">
    <source>
        <dbReference type="EMBL" id="SMG20312.1"/>
    </source>
</evidence>
<gene>
    <name evidence="2" type="ORF">SAMN06295960_1020</name>
</gene>